<dbReference type="SUPFAM" id="SSF52540">
    <property type="entry name" value="P-loop containing nucleoside triphosphate hydrolases"/>
    <property type="match status" value="1"/>
</dbReference>
<dbReference type="PIRSF" id="PIRSF026760">
    <property type="entry name" value="UCP026760"/>
    <property type="match status" value="1"/>
</dbReference>
<evidence type="ECO:0000259" key="1">
    <source>
        <dbReference type="Pfam" id="PF07755"/>
    </source>
</evidence>
<dbReference type="Gene3D" id="3.40.50.300">
    <property type="entry name" value="P-loop containing nucleotide triphosphate hydrolases"/>
    <property type="match status" value="1"/>
</dbReference>
<dbReference type="Pfam" id="PF07755">
    <property type="entry name" value="DUF1611"/>
    <property type="match status" value="1"/>
</dbReference>
<dbReference type="OrthoDB" id="9778498at2"/>
<protein>
    <submittedName>
        <fullName evidence="3">DUF1611 domain-containing protein</fullName>
    </submittedName>
</protein>
<dbReference type="Pfam" id="PF17396">
    <property type="entry name" value="DUF1611_N"/>
    <property type="match status" value="1"/>
</dbReference>
<evidence type="ECO:0000313" key="4">
    <source>
        <dbReference type="Proteomes" id="UP000274271"/>
    </source>
</evidence>
<reference evidence="3 4" key="1">
    <citation type="submission" date="2018-11" db="EMBL/GenBank/DDBJ databases">
        <authorList>
            <person name="Zhou Z."/>
            <person name="Wang G."/>
        </authorList>
    </citation>
    <scope>NUCLEOTIDE SEQUENCE [LARGE SCALE GENOMIC DNA]</scope>
    <source>
        <strain evidence="3 4">KCTC42998</strain>
    </source>
</reference>
<organism evidence="3 4">
    <name type="scientific">Larkinella knui</name>
    <dbReference type="NCBI Taxonomy" id="2025310"/>
    <lineage>
        <taxon>Bacteria</taxon>
        <taxon>Pseudomonadati</taxon>
        <taxon>Bacteroidota</taxon>
        <taxon>Cytophagia</taxon>
        <taxon>Cytophagales</taxon>
        <taxon>Spirosomataceae</taxon>
        <taxon>Larkinella</taxon>
    </lineage>
</organism>
<dbReference type="Proteomes" id="UP000274271">
    <property type="component" value="Unassembled WGS sequence"/>
</dbReference>
<dbReference type="PANTHER" id="PTHR40690:SF1">
    <property type="entry name" value="DUF1611 DOMAIN-CONTAINING PROTEIN"/>
    <property type="match status" value="1"/>
</dbReference>
<evidence type="ECO:0000259" key="2">
    <source>
        <dbReference type="Pfam" id="PF17396"/>
    </source>
</evidence>
<comment type="caution">
    <text evidence="3">The sequence shown here is derived from an EMBL/GenBank/DDBJ whole genome shotgun (WGS) entry which is preliminary data.</text>
</comment>
<evidence type="ECO:0000313" key="3">
    <source>
        <dbReference type="EMBL" id="RRB10323.1"/>
    </source>
</evidence>
<name>A0A3P1CAJ5_9BACT</name>
<feature type="domain" description="D-glutamate N-acetyltransferase-like C-terminal" evidence="1">
    <location>
        <begin position="144"/>
        <end position="341"/>
    </location>
</feature>
<dbReference type="InterPro" id="IPR011669">
    <property type="entry name" value="DgcN-like"/>
</dbReference>
<keyword evidence="4" id="KW-1185">Reference proteome</keyword>
<sequence length="356" mass="38669">MKERALLLTNGLLATPNAKTAHGLIRDSERYAIAGVIDPPTAGRDAGEVLDAKARQIPVFASLEEALAAVGPVQYGIVGVATTGGILPPEVLTLIENCLQNGLSIVNGLHDLLNDRPRMVQLAAEHNARLIDIRKPKPRAELHFWSGDVFRITAPIVAVLGMDCAMGKRTTTRLLTQACQAAGLNAQMIYTGQTGWLQGGKYGFIFDSTLNDFISGEIEHALVSCWQETGADVLLIEGQSSLRNPSGPCGLEFMVSGNAKYIVLMHAPKRTYFDYDAHWGAIPSVESEIEIIQKFGSEVLALALNTEDCTLEEARQFQREYAERLGIPVLLPLEEGLAPLVPLIRQLVEKTVPHAD</sequence>
<feature type="domain" description="D-glutamate N-acetyltransferase-like N-terminal" evidence="2">
    <location>
        <begin position="41"/>
        <end position="136"/>
    </location>
</feature>
<accession>A0A3P1CAJ5</accession>
<dbReference type="AlphaFoldDB" id="A0A3P1CAJ5"/>
<dbReference type="Gene3D" id="3.40.50.720">
    <property type="entry name" value="NAD(P)-binding Rossmann-like Domain"/>
    <property type="match status" value="1"/>
</dbReference>
<dbReference type="RefSeq" id="WP_124910336.1">
    <property type="nucleotide sequence ID" value="NZ_RQJP01000007.1"/>
</dbReference>
<proteinExistence type="predicted"/>
<dbReference type="PANTHER" id="PTHR40690">
    <property type="entry name" value="GLL3100 PROTEIN"/>
    <property type="match status" value="1"/>
</dbReference>
<dbReference type="InterPro" id="IPR027417">
    <property type="entry name" value="P-loop_NTPase"/>
</dbReference>
<dbReference type="InterPro" id="IPR035086">
    <property type="entry name" value="DgcN-like_C"/>
</dbReference>
<gene>
    <name evidence="3" type="ORF">EHT87_29280</name>
</gene>
<dbReference type="InterPro" id="IPR035402">
    <property type="entry name" value="DgcN-like_N"/>
</dbReference>
<dbReference type="EMBL" id="RQJP01000007">
    <property type="protein sequence ID" value="RRB10323.1"/>
    <property type="molecule type" value="Genomic_DNA"/>
</dbReference>